<feature type="region of interest" description="Disordered" evidence="1">
    <location>
        <begin position="202"/>
        <end position="225"/>
    </location>
</feature>
<comment type="caution">
    <text evidence="2">The sequence shown here is derived from an EMBL/GenBank/DDBJ whole genome shotgun (WGS) entry which is preliminary data.</text>
</comment>
<proteinExistence type="predicted"/>
<evidence type="ECO:0000313" key="2">
    <source>
        <dbReference type="EMBL" id="PIP57980.1"/>
    </source>
</evidence>
<organism evidence="2 3">
    <name type="scientific">Candidatus Woesebacteria bacterium CG22_combo_CG10-13_8_21_14_all_39_10</name>
    <dbReference type="NCBI Taxonomy" id="1975059"/>
    <lineage>
        <taxon>Bacteria</taxon>
        <taxon>Candidatus Woeseibacteriota</taxon>
    </lineage>
</organism>
<reference evidence="2 3" key="1">
    <citation type="submission" date="2017-09" db="EMBL/GenBank/DDBJ databases">
        <title>Depth-based differentiation of microbial function through sediment-hosted aquifers and enrichment of novel symbionts in the deep terrestrial subsurface.</title>
        <authorList>
            <person name="Probst A.J."/>
            <person name="Ladd B."/>
            <person name="Jarett J.K."/>
            <person name="Geller-Mcgrath D.E."/>
            <person name="Sieber C.M."/>
            <person name="Emerson J.B."/>
            <person name="Anantharaman K."/>
            <person name="Thomas B.C."/>
            <person name="Malmstrom R."/>
            <person name="Stieglmeier M."/>
            <person name="Klingl A."/>
            <person name="Woyke T."/>
            <person name="Ryan C.M."/>
            <person name="Banfield J.F."/>
        </authorList>
    </citation>
    <scope>NUCLEOTIDE SEQUENCE [LARGE SCALE GENOMIC DNA]</scope>
    <source>
        <strain evidence="2">CG22_combo_CG10-13_8_21_14_all_39_10</strain>
    </source>
</reference>
<evidence type="ECO:0000313" key="3">
    <source>
        <dbReference type="Proteomes" id="UP000229847"/>
    </source>
</evidence>
<feature type="compositionally biased region" description="Polar residues" evidence="1">
    <location>
        <begin position="202"/>
        <end position="212"/>
    </location>
</feature>
<dbReference type="EMBL" id="PCSW01000004">
    <property type="protein sequence ID" value="PIP57980.1"/>
    <property type="molecule type" value="Genomic_DNA"/>
</dbReference>
<gene>
    <name evidence="2" type="ORF">COX03_00140</name>
</gene>
<sequence length="225" mass="26525">MKKVIKTIILLLVLCLFVFGFYLYKLHSLALIGNKIFEQRCLNVNPHLISYKNSFLKFADYLNNPKNYSSEEVKSYWDSYISEMRAYVPEEDKWLEDDKKYINRWDFKLIEPWYIKEASVYQLEMYKGYRDEAFYMLELYDNKTPGEEFSTKFSEAKDRRSKYVGLYEDVFDKAAPLRDWRKIFGMVPVPAGCTDENTIIPDTSGSINWGTPTPTPAIKNPEIIS</sequence>
<protein>
    <submittedName>
        <fullName evidence="2">Uncharacterized protein</fullName>
    </submittedName>
</protein>
<accession>A0A2H0BLS5</accession>
<dbReference type="AlphaFoldDB" id="A0A2H0BLS5"/>
<evidence type="ECO:0000256" key="1">
    <source>
        <dbReference type="SAM" id="MobiDB-lite"/>
    </source>
</evidence>
<name>A0A2H0BLS5_9BACT</name>
<dbReference type="Proteomes" id="UP000229847">
    <property type="component" value="Unassembled WGS sequence"/>
</dbReference>